<keyword evidence="4 7" id="KW-1133">Transmembrane helix</keyword>
<dbReference type="InterPro" id="IPR003856">
    <property type="entry name" value="LPS_length_determ_N"/>
</dbReference>
<sequence>MPAPREECIYVRPSARAWTAATGIGVLRVTIGRTSAPGSSEASRQEAETEIDLATLLQGVRRRLPAVLLTAAVLALAAYLWSLIRPPVYEATANLLASSSQSQIGVVGGAVVSPLPPGTVADVVASPLILRPLVQAVEKSPEIGAEERQRLVRTLTRDLLTGGEEGSVAPQHRTISVTAEQGGQENSTYQVRARAQTPQAAQVLANLTVSLLLEWDTERTLRDVRLARENFTLQLAQTDRRLALPGLSALERQTLLYRRATMQDNLAQLRLLEQAQPGVLKPLSAATEPLRPVSSSPLRNAGLTALLALLLGTGLATLLAVLDRRIQSEAGLLSLGLPVLGVLPRLSGRGAAQLEQTDALGFVRINLQATLPVPRPILMISGITGGEGASALTSALASSLAASGQRVLILDADARHGRPREWDAAKHAGSGPPLSGASGVRRLEEAPGAPTSVQVRPAAPGVDVLPIGMVSGGSLGLSHPELGEWLRRWSQGYDVVLVDSPPLSTFPDGLALGRHADATLLVIAAGQTLLPDVQQVLRRLQVAGAPVLGFVLNQGAAPSRPFRRGSGPSVAAPRPAPSPAVKEVR</sequence>
<dbReference type="Pfam" id="PF06564">
    <property type="entry name" value="CBP_BcsQ"/>
    <property type="match status" value="1"/>
</dbReference>
<dbReference type="AlphaFoldDB" id="A0A7X1NYD9"/>
<evidence type="ECO:0000259" key="8">
    <source>
        <dbReference type="Pfam" id="PF02706"/>
    </source>
</evidence>
<feature type="domain" description="Polysaccharide chain length determinant N-terminal" evidence="8">
    <location>
        <begin position="50"/>
        <end position="102"/>
    </location>
</feature>
<organism evidence="9 10">
    <name type="scientific">Deinococcus terrestris</name>
    <dbReference type="NCBI Taxonomy" id="2651870"/>
    <lineage>
        <taxon>Bacteria</taxon>
        <taxon>Thermotogati</taxon>
        <taxon>Deinococcota</taxon>
        <taxon>Deinococci</taxon>
        <taxon>Deinococcales</taxon>
        <taxon>Deinococcaceae</taxon>
        <taxon>Deinococcus</taxon>
    </lineage>
</organism>
<evidence type="ECO:0000313" key="10">
    <source>
        <dbReference type="Proteomes" id="UP000484842"/>
    </source>
</evidence>
<evidence type="ECO:0000256" key="4">
    <source>
        <dbReference type="ARBA" id="ARBA00022989"/>
    </source>
</evidence>
<keyword evidence="2" id="KW-1003">Cell membrane</keyword>
<comment type="subcellular location">
    <subcellularLocation>
        <location evidence="1">Cell membrane</location>
        <topology evidence="1">Multi-pass membrane protein</topology>
    </subcellularLocation>
</comment>
<dbReference type="SUPFAM" id="SSF52540">
    <property type="entry name" value="P-loop containing nucleoside triphosphate hydrolases"/>
    <property type="match status" value="1"/>
</dbReference>
<dbReference type="InterPro" id="IPR027417">
    <property type="entry name" value="P-loop_NTPase"/>
</dbReference>
<evidence type="ECO:0000256" key="2">
    <source>
        <dbReference type="ARBA" id="ARBA00022475"/>
    </source>
</evidence>
<accession>A0A7X1NYD9</accession>
<evidence type="ECO:0000256" key="3">
    <source>
        <dbReference type="ARBA" id="ARBA00022692"/>
    </source>
</evidence>
<keyword evidence="5 7" id="KW-0472">Membrane</keyword>
<feature type="region of interest" description="Disordered" evidence="6">
    <location>
        <begin position="556"/>
        <end position="585"/>
    </location>
</feature>
<protein>
    <submittedName>
        <fullName evidence="9">Succinoglycan biosynthesis protein exop</fullName>
    </submittedName>
</protein>
<evidence type="ECO:0000256" key="5">
    <source>
        <dbReference type="ARBA" id="ARBA00023136"/>
    </source>
</evidence>
<comment type="caution">
    <text evidence="9">The sequence shown here is derived from an EMBL/GenBank/DDBJ whole genome shotgun (WGS) entry which is preliminary data.</text>
</comment>
<keyword evidence="10" id="KW-1185">Reference proteome</keyword>
<dbReference type="Gene3D" id="3.40.50.300">
    <property type="entry name" value="P-loop containing nucleotide triphosphate hydrolases"/>
    <property type="match status" value="1"/>
</dbReference>
<dbReference type="PANTHER" id="PTHR32309:SF31">
    <property type="entry name" value="CAPSULAR EXOPOLYSACCHARIDE FAMILY"/>
    <property type="match status" value="1"/>
</dbReference>
<name>A0A7X1NYD9_9DEIO</name>
<evidence type="ECO:0000256" key="7">
    <source>
        <dbReference type="SAM" id="Phobius"/>
    </source>
</evidence>
<dbReference type="PANTHER" id="PTHR32309">
    <property type="entry name" value="TYROSINE-PROTEIN KINASE"/>
    <property type="match status" value="1"/>
</dbReference>
<reference evidence="9 10" key="1">
    <citation type="submission" date="2019-10" db="EMBL/GenBank/DDBJ databases">
        <title>Deinococcus sp. isolated from soil.</title>
        <authorList>
            <person name="Li Y."/>
            <person name="Wang J."/>
        </authorList>
    </citation>
    <scope>NUCLEOTIDE SEQUENCE [LARGE SCALE GENOMIC DNA]</scope>
    <source>
        <strain evidence="9 10">SDU3-2</strain>
    </source>
</reference>
<dbReference type="GO" id="GO:0005886">
    <property type="term" value="C:plasma membrane"/>
    <property type="evidence" value="ECO:0007669"/>
    <property type="project" value="UniProtKB-SubCell"/>
</dbReference>
<dbReference type="Pfam" id="PF02706">
    <property type="entry name" value="Wzz"/>
    <property type="match status" value="1"/>
</dbReference>
<dbReference type="InterPro" id="IPR017746">
    <property type="entry name" value="Cellulose_synthase_operon_BcsQ"/>
</dbReference>
<evidence type="ECO:0000313" key="9">
    <source>
        <dbReference type="EMBL" id="MPY67634.1"/>
    </source>
</evidence>
<gene>
    <name evidence="9" type="ORF">F8S09_13225</name>
</gene>
<feature type="transmembrane region" description="Helical" evidence="7">
    <location>
        <begin position="66"/>
        <end position="84"/>
    </location>
</feature>
<dbReference type="EMBL" id="WBSL01000007">
    <property type="protein sequence ID" value="MPY67634.1"/>
    <property type="molecule type" value="Genomic_DNA"/>
</dbReference>
<dbReference type="Proteomes" id="UP000484842">
    <property type="component" value="Unassembled WGS sequence"/>
</dbReference>
<proteinExistence type="predicted"/>
<dbReference type="InterPro" id="IPR050445">
    <property type="entry name" value="Bact_polysacc_biosynth/exp"/>
</dbReference>
<evidence type="ECO:0000256" key="1">
    <source>
        <dbReference type="ARBA" id="ARBA00004651"/>
    </source>
</evidence>
<keyword evidence="3 7" id="KW-0812">Transmembrane</keyword>
<evidence type="ECO:0000256" key="6">
    <source>
        <dbReference type="SAM" id="MobiDB-lite"/>
    </source>
</evidence>